<dbReference type="Gene3D" id="1.10.540.10">
    <property type="entry name" value="Acyl-CoA dehydrogenase/oxidase, N-terminal domain"/>
    <property type="match status" value="1"/>
</dbReference>
<dbReference type="GO" id="GO:0016712">
    <property type="term" value="F:oxidoreductase activity, acting on paired donors, with incorporation or reduction of molecular oxygen, reduced flavin or flavoprotein as one donor, and incorporation of one atom of oxygen"/>
    <property type="evidence" value="ECO:0007669"/>
    <property type="project" value="TreeGrafter"/>
</dbReference>
<dbReference type="InterPro" id="IPR013107">
    <property type="entry name" value="Acyl-CoA_DH_C"/>
</dbReference>
<dbReference type="InterPro" id="IPR009100">
    <property type="entry name" value="AcylCoA_DH/oxidase_NM_dom_sf"/>
</dbReference>
<dbReference type="PANTHER" id="PTHR48083">
    <property type="entry name" value="MEDIUM-CHAIN SPECIFIC ACYL-COA DEHYDROGENASE, MITOCHONDRIAL-RELATED"/>
    <property type="match status" value="1"/>
</dbReference>
<organism evidence="5 6">
    <name type="scientific">Emcibacter nanhaiensis</name>
    <dbReference type="NCBI Taxonomy" id="1505037"/>
    <lineage>
        <taxon>Bacteria</taxon>
        <taxon>Pseudomonadati</taxon>
        <taxon>Pseudomonadota</taxon>
        <taxon>Alphaproteobacteria</taxon>
        <taxon>Emcibacterales</taxon>
        <taxon>Emcibacteraceae</taxon>
        <taxon>Emcibacter</taxon>
    </lineage>
</organism>
<dbReference type="Gene3D" id="1.20.140.10">
    <property type="entry name" value="Butyryl-CoA Dehydrogenase, subunit A, domain 3"/>
    <property type="match status" value="1"/>
</dbReference>
<dbReference type="InterPro" id="IPR046373">
    <property type="entry name" value="Acyl-CoA_Oxase/DH_mid-dom_sf"/>
</dbReference>
<comment type="similarity">
    <text evidence="2">Belongs to the HpaH/HsaA monooxygenase family.</text>
</comment>
<dbReference type="InterPro" id="IPR013786">
    <property type="entry name" value="AcylCoA_DH/ox_N"/>
</dbReference>
<feature type="domain" description="Acyl-CoA dehydrogenase C-terminal" evidence="4">
    <location>
        <begin position="236"/>
        <end position="367"/>
    </location>
</feature>
<dbReference type="Proteomes" id="UP000319148">
    <property type="component" value="Unassembled WGS sequence"/>
</dbReference>
<feature type="domain" description="Acyl-CoA dehydrogenase/oxidase N-terminal" evidence="3">
    <location>
        <begin position="15"/>
        <end position="86"/>
    </location>
</feature>
<dbReference type="Gene3D" id="2.40.110.10">
    <property type="entry name" value="Butyryl-CoA Dehydrogenase, subunit A, domain 2"/>
    <property type="match status" value="1"/>
</dbReference>
<dbReference type="RefSeq" id="WP_139940861.1">
    <property type="nucleotide sequence ID" value="NZ_JBHSYP010000006.1"/>
</dbReference>
<protein>
    <recommendedName>
        <fullName evidence="7">Flavin-dependent monooxygenase</fullName>
    </recommendedName>
</protein>
<dbReference type="GO" id="GO:0050660">
    <property type="term" value="F:flavin adenine dinucleotide binding"/>
    <property type="evidence" value="ECO:0007669"/>
    <property type="project" value="InterPro"/>
</dbReference>
<dbReference type="SUPFAM" id="SSF56645">
    <property type="entry name" value="Acyl-CoA dehydrogenase NM domain-like"/>
    <property type="match status" value="1"/>
</dbReference>
<evidence type="ECO:0000313" key="6">
    <source>
        <dbReference type="Proteomes" id="UP000319148"/>
    </source>
</evidence>
<dbReference type="PIRSF" id="PIRSF016578">
    <property type="entry name" value="HsaA"/>
    <property type="match status" value="1"/>
</dbReference>
<keyword evidence="1" id="KW-0560">Oxidoreductase</keyword>
<dbReference type="InterPro" id="IPR050741">
    <property type="entry name" value="Acyl-CoA_dehydrogenase"/>
</dbReference>
<evidence type="ECO:0000259" key="3">
    <source>
        <dbReference type="Pfam" id="PF02771"/>
    </source>
</evidence>
<dbReference type="AlphaFoldDB" id="A0A501PHE7"/>
<comment type="caution">
    <text evidence="5">The sequence shown here is derived from an EMBL/GenBank/DDBJ whole genome shotgun (WGS) entry which is preliminary data.</text>
</comment>
<evidence type="ECO:0008006" key="7">
    <source>
        <dbReference type="Google" id="ProtNLM"/>
    </source>
</evidence>
<dbReference type="GO" id="GO:0003995">
    <property type="term" value="F:acyl-CoA dehydrogenase activity"/>
    <property type="evidence" value="ECO:0007669"/>
    <property type="project" value="TreeGrafter"/>
</dbReference>
<dbReference type="OrthoDB" id="7316074at2"/>
<dbReference type="Pfam" id="PF08028">
    <property type="entry name" value="Acyl-CoA_dh_2"/>
    <property type="match status" value="1"/>
</dbReference>
<accession>A0A501PHE7</accession>
<dbReference type="EMBL" id="VFIY01000010">
    <property type="protein sequence ID" value="TPD59890.1"/>
    <property type="molecule type" value="Genomic_DNA"/>
</dbReference>
<dbReference type="SUPFAM" id="SSF47203">
    <property type="entry name" value="Acyl-CoA dehydrogenase C-terminal domain-like"/>
    <property type="match status" value="1"/>
</dbReference>
<name>A0A501PHE7_9PROT</name>
<dbReference type="PANTHER" id="PTHR48083:SF19">
    <property type="entry name" value="FLAVIN-DEPENDENT MONOOXYGENASE, OXYGENASE SUBUNIT HSAA"/>
    <property type="match status" value="1"/>
</dbReference>
<dbReference type="GO" id="GO:0005737">
    <property type="term" value="C:cytoplasm"/>
    <property type="evidence" value="ECO:0007669"/>
    <property type="project" value="TreeGrafter"/>
</dbReference>
<keyword evidence="6" id="KW-1185">Reference proteome</keyword>
<dbReference type="InterPro" id="IPR037069">
    <property type="entry name" value="AcylCoA_DH/ox_N_sf"/>
</dbReference>
<dbReference type="InterPro" id="IPR036250">
    <property type="entry name" value="AcylCo_DH-like_C"/>
</dbReference>
<reference evidence="6" key="1">
    <citation type="submission" date="2019-06" db="EMBL/GenBank/DDBJ databases">
        <title>The complete genome of Emcibacter congregatus ZYLT.</title>
        <authorList>
            <person name="Zhao Z."/>
        </authorList>
    </citation>
    <scope>NUCLEOTIDE SEQUENCE [LARGE SCALE GENOMIC DNA]</scope>
    <source>
        <strain evidence="6">MCCC 1A06723</strain>
    </source>
</reference>
<evidence type="ECO:0000256" key="1">
    <source>
        <dbReference type="ARBA" id="ARBA00023002"/>
    </source>
</evidence>
<evidence type="ECO:0000256" key="2">
    <source>
        <dbReference type="ARBA" id="ARBA00049661"/>
    </source>
</evidence>
<dbReference type="Pfam" id="PF02771">
    <property type="entry name" value="Acyl-CoA_dh_N"/>
    <property type="match status" value="1"/>
</dbReference>
<sequence length="389" mass="43135">MESKVMPEGLLECARAMKPRLRERAAKVEQERIVGQDTISDFREAGFFKILQPKEYGGYELSPSLLTDIIFEVASACGSSGWTLAVLALHQWEVKHLPVQGLEDIWGADREVLLSSAYAPTGQVEPAEGGFLLTGEWPYSSGCDHAEWAIVGGIRPPRAEGDQPTPCGFFVPRSDYEIIDDWKVMGLAGTGSKRLKMEKVFVPEHRHHPIFGAAPTPPADFDPIYKIPFVLIFGEMLAAAAQGMARGILDQYIERNQSRLGAFDRSKYADNPDVHRYIAETEYAIRSARAMSHANQQAAYDAANEGVEQPVIDKARHLWEMAKSVHGCTEAASRLYSISGAHTIFEGDSLQRAFRDMQSATTHMAFNFNGYARNYGGMHMGHPNTLNLI</sequence>
<evidence type="ECO:0000313" key="5">
    <source>
        <dbReference type="EMBL" id="TPD59890.1"/>
    </source>
</evidence>
<dbReference type="GO" id="GO:0033539">
    <property type="term" value="P:fatty acid beta-oxidation using acyl-CoA dehydrogenase"/>
    <property type="evidence" value="ECO:0007669"/>
    <property type="project" value="TreeGrafter"/>
</dbReference>
<evidence type="ECO:0000259" key="4">
    <source>
        <dbReference type="Pfam" id="PF08028"/>
    </source>
</evidence>
<gene>
    <name evidence="5" type="ORF">FIV46_10440</name>
</gene>
<proteinExistence type="inferred from homology"/>